<accession>A0A2I0IDG9</accession>
<reference evidence="3 4" key="1">
    <citation type="submission" date="2017-11" db="EMBL/GenBank/DDBJ databases">
        <title>De-novo sequencing of pomegranate (Punica granatum L.) genome.</title>
        <authorList>
            <person name="Akparov Z."/>
            <person name="Amiraslanov A."/>
            <person name="Hajiyeva S."/>
            <person name="Abbasov M."/>
            <person name="Kaur K."/>
            <person name="Hamwieh A."/>
            <person name="Solovyev V."/>
            <person name="Salamov A."/>
            <person name="Braich B."/>
            <person name="Kosarev P."/>
            <person name="Mahmoud A."/>
            <person name="Hajiyev E."/>
            <person name="Babayeva S."/>
            <person name="Izzatullayeva V."/>
            <person name="Mammadov A."/>
            <person name="Mammadov A."/>
            <person name="Sharifova S."/>
            <person name="Ojaghi J."/>
            <person name="Eynullazada K."/>
            <person name="Bayramov B."/>
            <person name="Abdulazimova A."/>
            <person name="Shahmuradov I."/>
        </authorList>
    </citation>
    <scope>NUCLEOTIDE SEQUENCE [LARGE SCALE GENOMIC DNA]</scope>
    <source>
        <strain evidence="4">cv. AG2017</strain>
        <tissue evidence="3">Leaf</tissue>
    </source>
</reference>
<evidence type="ECO:0000256" key="1">
    <source>
        <dbReference type="ARBA" id="ARBA00009744"/>
    </source>
</evidence>
<dbReference type="InterPro" id="IPR050279">
    <property type="entry name" value="Plant_def-hormone_signal"/>
</dbReference>
<proteinExistence type="inferred from homology"/>
<gene>
    <name evidence="3" type="ORF">CRG98_037767</name>
</gene>
<dbReference type="GO" id="GO:0006952">
    <property type="term" value="P:defense response"/>
    <property type="evidence" value="ECO:0007669"/>
    <property type="project" value="InterPro"/>
</dbReference>
<name>A0A2I0IDG9_PUNGR</name>
<dbReference type="Pfam" id="PF00407">
    <property type="entry name" value="Bet_v_1"/>
    <property type="match status" value="1"/>
</dbReference>
<comment type="similarity">
    <text evidence="1">Belongs to the BetVI family.</text>
</comment>
<dbReference type="PANTHER" id="PTHR31213:SF19">
    <property type="entry name" value="BET V I_MAJOR LATEX PROTEIN DOMAIN-CONTAINING PROTEIN"/>
    <property type="match status" value="1"/>
</dbReference>
<comment type="caution">
    <text evidence="3">The sequence shown here is derived from an EMBL/GenBank/DDBJ whole genome shotgun (WGS) entry which is preliminary data.</text>
</comment>
<dbReference type="InterPro" id="IPR000916">
    <property type="entry name" value="Bet_v_I/MLP"/>
</dbReference>
<keyword evidence="2" id="KW-0017">Alkaloid metabolism</keyword>
<organism evidence="3 4">
    <name type="scientific">Punica granatum</name>
    <name type="common">Pomegranate</name>
    <dbReference type="NCBI Taxonomy" id="22663"/>
    <lineage>
        <taxon>Eukaryota</taxon>
        <taxon>Viridiplantae</taxon>
        <taxon>Streptophyta</taxon>
        <taxon>Embryophyta</taxon>
        <taxon>Tracheophyta</taxon>
        <taxon>Spermatophyta</taxon>
        <taxon>Magnoliopsida</taxon>
        <taxon>eudicotyledons</taxon>
        <taxon>Gunneridae</taxon>
        <taxon>Pentapetalae</taxon>
        <taxon>rosids</taxon>
        <taxon>malvids</taxon>
        <taxon>Myrtales</taxon>
        <taxon>Lythraceae</taxon>
        <taxon>Punica</taxon>
    </lineage>
</organism>
<dbReference type="GeneID" id="116198579"/>
<evidence type="ECO:0000313" key="3">
    <source>
        <dbReference type="EMBL" id="PKI41843.1"/>
    </source>
</evidence>
<evidence type="ECO:0000256" key="2">
    <source>
        <dbReference type="ARBA" id="ARBA00022589"/>
    </source>
</evidence>
<dbReference type="GO" id="GO:0038023">
    <property type="term" value="F:signaling receptor activity"/>
    <property type="evidence" value="ECO:0007669"/>
    <property type="project" value="TreeGrafter"/>
</dbReference>
<dbReference type="AlphaFoldDB" id="A0A2I0IDG9"/>
<dbReference type="STRING" id="22663.A0A2I0IDG9"/>
<dbReference type="CDD" id="cd07816">
    <property type="entry name" value="Bet_v1-like"/>
    <property type="match status" value="1"/>
</dbReference>
<dbReference type="EMBL" id="PGOL01003275">
    <property type="protein sequence ID" value="PKI41843.1"/>
    <property type="molecule type" value="Genomic_DNA"/>
</dbReference>
<sequence>MFGEMSHEVEVQVPASEAWDLFGTLRIGKLVANLKQLLHGVELVHGDGGVGTIFELTFAPGVSALTSYKEKYTKVDNENRVKEAEVIEGGFLDLGFTLYLVRFQVFEKGQSSCSVKSTIEYELPDELAASASLVSIEPFVMVLDLAKEHLLSLHGNNKAGPVS</sequence>
<dbReference type="GO" id="GO:0009738">
    <property type="term" value="P:abscisic acid-activated signaling pathway"/>
    <property type="evidence" value="ECO:0007669"/>
    <property type="project" value="TreeGrafter"/>
</dbReference>
<dbReference type="GO" id="GO:0009820">
    <property type="term" value="P:alkaloid metabolic process"/>
    <property type="evidence" value="ECO:0007669"/>
    <property type="project" value="UniProtKB-KW"/>
</dbReference>
<dbReference type="Proteomes" id="UP000233551">
    <property type="component" value="Unassembled WGS sequence"/>
</dbReference>
<dbReference type="PANTHER" id="PTHR31213">
    <property type="entry name" value="OS08G0374000 PROTEIN-RELATED"/>
    <property type="match status" value="1"/>
</dbReference>
<dbReference type="GO" id="GO:0004864">
    <property type="term" value="F:protein phosphatase inhibitor activity"/>
    <property type="evidence" value="ECO:0007669"/>
    <property type="project" value="TreeGrafter"/>
</dbReference>
<protein>
    <submittedName>
        <fullName evidence="3">Uncharacterized protein</fullName>
    </submittedName>
</protein>
<dbReference type="GO" id="GO:0005737">
    <property type="term" value="C:cytoplasm"/>
    <property type="evidence" value="ECO:0007669"/>
    <property type="project" value="TreeGrafter"/>
</dbReference>
<evidence type="ECO:0000313" key="4">
    <source>
        <dbReference type="Proteomes" id="UP000233551"/>
    </source>
</evidence>
<dbReference type="Gene3D" id="3.30.530.20">
    <property type="match status" value="1"/>
</dbReference>
<dbReference type="OrthoDB" id="1879545at2759"/>
<dbReference type="InterPro" id="IPR023393">
    <property type="entry name" value="START-like_dom_sf"/>
</dbReference>
<dbReference type="GO" id="GO:0010427">
    <property type="term" value="F:abscisic acid binding"/>
    <property type="evidence" value="ECO:0007669"/>
    <property type="project" value="TreeGrafter"/>
</dbReference>
<dbReference type="GO" id="GO:0005634">
    <property type="term" value="C:nucleus"/>
    <property type="evidence" value="ECO:0007669"/>
    <property type="project" value="TreeGrafter"/>
</dbReference>
<dbReference type="SUPFAM" id="SSF55961">
    <property type="entry name" value="Bet v1-like"/>
    <property type="match status" value="1"/>
</dbReference>
<keyword evidence="4" id="KW-1185">Reference proteome</keyword>